<dbReference type="AlphaFoldDB" id="A0A433SHF2"/>
<accession>A0A433SHF2</accession>
<evidence type="ECO:0000313" key="1">
    <source>
        <dbReference type="EMBL" id="RUS68094.1"/>
    </source>
</evidence>
<keyword evidence="2" id="KW-1185">Reference proteome</keyword>
<evidence type="ECO:0000313" key="2">
    <source>
        <dbReference type="Proteomes" id="UP000286947"/>
    </source>
</evidence>
<gene>
    <name evidence="1" type="ORF">CUZ56_00579</name>
</gene>
<dbReference type="EMBL" id="PQSP01000001">
    <property type="protein sequence ID" value="RUS68094.1"/>
    <property type="molecule type" value="Genomic_DNA"/>
</dbReference>
<dbReference type="Proteomes" id="UP000286947">
    <property type="component" value="Unassembled WGS sequence"/>
</dbReference>
<name>A0A433SHF2_9BURK</name>
<proteinExistence type="predicted"/>
<organism evidence="1 2">
    <name type="scientific">Saezia sanguinis</name>
    <dbReference type="NCBI Taxonomy" id="1965230"/>
    <lineage>
        <taxon>Bacteria</taxon>
        <taxon>Pseudomonadati</taxon>
        <taxon>Pseudomonadota</taxon>
        <taxon>Betaproteobacteria</taxon>
        <taxon>Burkholderiales</taxon>
        <taxon>Saeziaceae</taxon>
        <taxon>Saezia</taxon>
    </lineage>
</organism>
<protein>
    <submittedName>
        <fullName evidence="1">Uncharacterized protein</fullName>
    </submittedName>
</protein>
<comment type="caution">
    <text evidence="1">The sequence shown here is derived from an EMBL/GenBank/DDBJ whole genome shotgun (WGS) entry which is preliminary data.</text>
</comment>
<dbReference type="RefSeq" id="WP_126977983.1">
    <property type="nucleotide sequence ID" value="NZ_PQSP01000001.1"/>
</dbReference>
<sequence>MSTQNSAHRITTPSTTEYGRPLLSLPEIRELVCQVDCGLEALLELLWQSQNNLIHPESVHTLLKPLSDILSQASGDLNDMRF</sequence>
<reference evidence="1 2" key="1">
    <citation type="submission" date="2018-01" db="EMBL/GenBank/DDBJ databases">
        <title>Saezia sanguinis gen. nov., sp. nov., in the order Burkholderiales isolated from human blood.</title>
        <authorList>
            <person name="Medina-Pascual M.J."/>
            <person name="Valdezate S."/>
            <person name="Monzon S."/>
            <person name="Cuesta I."/>
            <person name="Carrasco G."/>
            <person name="Villalon P."/>
            <person name="Saez-Nieto J.A."/>
        </authorList>
    </citation>
    <scope>NUCLEOTIDE SEQUENCE [LARGE SCALE GENOMIC DNA]</scope>
    <source>
        <strain evidence="1 2">CNM695-12</strain>
    </source>
</reference>